<feature type="transmembrane region" description="Helical" evidence="1">
    <location>
        <begin position="199"/>
        <end position="217"/>
    </location>
</feature>
<feature type="transmembrane region" description="Helical" evidence="1">
    <location>
        <begin position="342"/>
        <end position="359"/>
    </location>
</feature>
<evidence type="ECO:0000313" key="2">
    <source>
        <dbReference type="EMBL" id="ALJ06328.1"/>
    </source>
</evidence>
<dbReference type="KEGG" id="ahz:APS56_14805"/>
<dbReference type="EMBL" id="CP012898">
    <property type="protein sequence ID" value="ALJ06328.1"/>
    <property type="molecule type" value="Genomic_DNA"/>
</dbReference>
<feature type="transmembrane region" description="Helical" evidence="1">
    <location>
        <begin position="315"/>
        <end position="333"/>
    </location>
</feature>
<feature type="transmembrane region" description="Helical" evidence="1">
    <location>
        <begin position="156"/>
        <end position="187"/>
    </location>
</feature>
<dbReference type="STRING" id="1736674.APS56_14805"/>
<organism evidence="2 3">
    <name type="scientific">Pseudalgibacter alginicilyticus</name>
    <dbReference type="NCBI Taxonomy" id="1736674"/>
    <lineage>
        <taxon>Bacteria</taxon>
        <taxon>Pseudomonadati</taxon>
        <taxon>Bacteroidota</taxon>
        <taxon>Flavobacteriia</taxon>
        <taxon>Flavobacteriales</taxon>
        <taxon>Flavobacteriaceae</taxon>
        <taxon>Pseudalgibacter</taxon>
    </lineage>
</organism>
<proteinExistence type="predicted"/>
<name>A0A0P0D074_9FLAO</name>
<dbReference type="Proteomes" id="UP000057981">
    <property type="component" value="Chromosome"/>
</dbReference>
<feature type="transmembrane region" description="Helical" evidence="1">
    <location>
        <begin position="253"/>
        <end position="277"/>
    </location>
</feature>
<keyword evidence="1" id="KW-0472">Membrane</keyword>
<feature type="transmembrane region" description="Helical" evidence="1">
    <location>
        <begin position="7"/>
        <end position="27"/>
    </location>
</feature>
<feature type="transmembrane region" description="Helical" evidence="1">
    <location>
        <begin position="84"/>
        <end position="104"/>
    </location>
</feature>
<evidence type="ECO:0008006" key="4">
    <source>
        <dbReference type="Google" id="ProtNLM"/>
    </source>
</evidence>
<gene>
    <name evidence="2" type="ORF">APS56_14805</name>
</gene>
<reference evidence="2 3" key="1">
    <citation type="submission" date="2015-10" db="EMBL/GenBank/DDBJ databases">
        <authorList>
            <person name="Gilbert D.G."/>
        </authorList>
    </citation>
    <scope>NUCLEOTIDE SEQUENCE [LARGE SCALE GENOMIC DNA]</scope>
    <source>
        <strain evidence="3">HZ-22</strain>
    </source>
</reference>
<dbReference type="AlphaFoldDB" id="A0A0P0D074"/>
<dbReference type="RefSeq" id="WP_054730043.1">
    <property type="nucleotide sequence ID" value="NZ_CP012898.1"/>
</dbReference>
<keyword evidence="3" id="KW-1185">Reference proteome</keyword>
<evidence type="ECO:0000256" key="1">
    <source>
        <dbReference type="SAM" id="Phobius"/>
    </source>
</evidence>
<dbReference type="OrthoDB" id="866311at2"/>
<feature type="transmembrane region" description="Helical" evidence="1">
    <location>
        <begin position="289"/>
        <end position="309"/>
    </location>
</feature>
<keyword evidence="1" id="KW-1133">Transmembrane helix</keyword>
<protein>
    <recommendedName>
        <fullName evidence="4">Glycosyltransferase RgtA/B/C/D-like domain-containing protein</fullName>
    </recommendedName>
</protein>
<feature type="transmembrane region" description="Helical" evidence="1">
    <location>
        <begin position="111"/>
        <end position="130"/>
    </location>
</feature>
<sequence length="477" mass="55398">MNLKQLGIFLLVSIAIVLFSKHIGLFWDNVLNGSKIGTYLYNNGILNWSTIPLAIDNGHPPFLGTLLATGWTIFGRSLETSHWMMFPFILGFLYQLYNFISFFIKKKRYKILAFILVFCDPTLLSQFVLINPEIIQSFFFFLTLNSILKNNTYLKIIGLSFLGIVMFRGMMLCAGLFVVDLLIFTVIKRQKLINFISKKVILTYLISALPALIYITWRLSIKGWLISHPLEIWGNATEFSSFNDFLSNFGRNVLVLGFQFSDFGRIILLLFIIFTLYTKRKSIKLKNYSYLLIISIFSTFFIYGFSLMIRNTMGHRYYLVSYLSLSLLAFMLVREYKAKKTIFSIMLTVLLLGNFVVYSDSFAQGWDASLAHLPYWNLRKKAISYMDENKIKINETASFFPNATSIDNIELNNDKRSFEGFSGKEMYVFYSNVYNLTDDNLEILHKNYSIIKSFEKNNVRIELMIRVNKTAHNNGYK</sequence>
<accession>A0A0P0D074</accession>
<evidence type="ECO:0000313" key="3">
    <source>
        <dbReference type="Proteomes" id="UP000057981"/>
    </source>
</evidence>
<keyword evidence="1" id="KW-0812">Transmembrane</keyword>